<dbReference type="EMBL" id="AXCM01016300">
    <property type="status" value="NOT_ANNOTATED_CDS"/>
    <property type="molecule type" value="Genomic_DNA"/>
</dbReference>
<dbReference type="VEuPathDB" id="VectorBase:ACUA006503"/>
<evidence type="ECO:0000256" key="1">
    <source>
        <dbReference type="SAM" id="MobiDB-lite"/>
    </source>
</evidence>
<reference evidence="2" key="2">
    <citation type="submission" date="2020-05" db="UniProtKB">
        <authorList>
            <consortium name="EnsemblMetazoa"/>
        </authorList>
    </citation>
    <scope>IDENTIFICATION</scope>
    <source>
        <strain evidence="2">A-37</strain>
    </source>
</reference>
<dbReference type="AlphaFoldDB" id="A0A182M0J3"/>
<feature type="region of interest" description="Disordered" evidence="1">
    <location>
        <begin position="247"/>
        <end position="284"/>
    </location>
</feature>
<organism evidence="2 3">
    <name type="scientific">Anopheles culicifacies</name>
    <dbReference type="NCBI Taxonomy" id="139723"/>
    <lineage>
        <taxon>Eukaryota</taxon>
        <taxon>Metazoa</taxon>
        <taxon>Ecdysozoa</taxon>
        <taxon>Arthropoda</taxon>
        <taxon>Hexapoda</taxon>
        <taxon>Insecta</taxon>
        <taxon>Pterygota</taxon>
        <taxon>Neoptera</taxon>
        <taxon>Endopterygota</taxon>
        <taxon>Diptera</taxon>
        <taxon>Nematocera</taxon>
        <taxon>Culicoidea</taxon>
        <taxon>Culicidae</taxon>
        <taxon>Anophelinae</taxon>
        <taxon>Anopheles</taxon>
        <taxon>culicifacies species complex</taxon>
    </lineage>
</organism>
<reference evidence="3" key="1">
    <citation type="submission" date="2013-09" db="EMBL/GenBank/DDBJ databases">
        <title>The Genome Sequence of Anopheles culicifacies species A.</title>
        <authorList>
            <consortium name="The Broad Institute Genomics Platform"/>
            <person name="Neafsey D.E."/>
            <person name="Besansky N."/>
            <person name="Howell P."/>
            <person name="Walton C."/>
            <person name="Young S.K."/>
            <person name="Zeng Q."/>
            <person name="Gargeya S."/>
            <person name="Fitzgerald M."/>
            <person name="Haas B."/>
            <person name="Abouelleil A."/>
            <person name="Allen A.W."/>
            <person name="Alvarado L."/>
            <person name="Arachchi H.M."/>
            <person name="Berlin A.M."/>
            <person name="Chapman S.B."/>
            <person name="Gainer-Dewar J."/>
            <person name="Goldberg J."/>
            <person name="Griggs A."/>
            <person name="Gujja S."/>
            <person name="Hansen M."/>
            <person name="Howarth C."/>
            <person name="Imamovic A."/>
            <person name="Ireland A."/>
            <person name="Larimer J."/>
            <person name="McCowan C."/>
            <person name="Murphy C."/>
            <person name="Pearson M."/>
            <person name="Poon T.W."/>
            <person name="Priest M."/>
            <person name="Roberts A."/>
            <person name="Saif S."/>
            <person name="Shea T."/>
            <person name="Sisk P."/>
            <person name="Sykes S."/>
            <person name="Wortman J."/>
            <person name="Nusbaum C."/>
            <person name="Birren B."/>
        </authorList>
    </citation>
    <scope>NUCLEOTIDE SEQUENCE [LARGE SCALE GENOMIC DNA]</scope>
    <source>
        <strain evidence="3">A-37</strain>
    </source>
</reference>
<dbReference type="EnsemblMetazoa" id="ACUA006503-RA">
    <property type="protein sequence ID" value="ACUA006503-PA"/>
    <property type="gene ID" value="ACUA006503"/>
</dbReference>
<proteinExistence type="predicted"/>
<feature type="compositionally biased region" description="Low complexity" evidence="1">
    <location>
        <begin position="105"/>
        <end position="125"/>
    </location>
</feature>
<name>A0A182M0J3_9DIPT</name>
<evidence type="ECO:0000313" key="2">
    <source>
        <dbReference type="EnsemblMetazoa" id="ACUA006503-PA"/>
    </source>
</evidence>
<keyword evidence="3" id="KW-1185">Reference proteome</keyword>
<sequence>MAASSSNHSCTNRQVQCFRQPFPSRTRRRSADSDGLDTLALERFRASLQERARGSAVAGSHDATSPLTIDVPTIDASASTTVQRTINQPSLAGHHQPTCTLNQESTSSGSSTGTLSTLSPWTSGSEGSAQAAIPLGRSISVPSGDRLSERSSFLDDFRTTLLAPITGDVLRQRYMMQNTERDSAQPGLQSGEASGQGEVMRRSIPGRQNLATMASVVEEVLYTKSTGLQGRPPTGKRHCTGLGEEVVVKTSSNPPTEPGAPSGDVGDLENPPTSTELANTVEPPFRGRRTLKYYSRRYRSSISYDS</sequence>
<feature type="region of interest" description="Disordered" evidence="1">
    <location>
        <begin position="90"/>
        <end position="130"/>
    </location>
</feature>
<evidence type="ECO:0000313" key="3">
    <source>
        <dbReference type="Proteomes" id="UP000075883"/>
    </source>
</evidence>
<dbReference type="Proteomes" id="UP000075883">
    <property type="component" value="Unassembled WGS sequence"/>
</dbReference>
<accession>A0A182M0J3</accession>
<protein>
    <submittedName>
        <fullName evidence="2">Uncharacterized protein</fullName>
    </submittedName>
</protein>